<dbReference type="Proteomes" id="UP000197097">
    <property type="component" value="Unassembled WGS sequence"/>
</dbReference>
<keyword evidence="1" id="KW-1188">Viral release from host cell</keyword>
<feature type="domain" description="Prohead serine protease" evidence="4">
    <location>
        <begin position="7"/>
        <end position="152"/>
    </location>
</feature>
<dbReference type="GO" id="GO:0008233">
    <property type="term" value="F:peptidase activity"/>
    <property type="evidence" value="ECO:0007669"/>
    <property type="project" value="UniProtKB-KW"/>
</dbReference>
<dbReference type="Pfam" id="PF04586">
    <property type="entry name" value="Peptidase_S78"/>
    <property type="match status" value="1"/>
</dbReference>
<name>A0A2D0AMX7_9SPHN</name>
<evidence type="ECO:0000259" key="4">
    <source>
        <dbReference type="Pfam" id="PF04586"/>
    </source>
</evidence>
<keyword evidence="3" id="KW-0378">Hydrolase</keyword>
<protein>
    <submittedName>
        <fullName evidence="5">Peptidase U35</fullName>
    </submittedName>
</protein>
<evidence type="ECO:0000256" key="1">
    <source>
        <dbReference type="ARBA" id="ARBA00022612"/>
    </source>
</evidence>
<sequence>MDRVFSNLKLKTIDEDQRIVEGWATTNAIDRAGDIVEPDGVEFDLVARPIPFLFDHDHSQAVGEIEAAEVTSRGIKFRARIYKIAHPGLAKDFLDRAWDLLRAGTRKAVSIGFRALDWVNLPGGGARFTRWEWLELSACAVPMNPEAQITGLKRAPSSVRQITVGKPALRVVKLTEKEKLIGKWKTEAALKRAARERVGIPRPVVKLGPVDLHLAHDRIRRDQRTARPRQSGKVRVVRL</sequence>
<evidence type="ECO:0000313" key="6">
    <source>
        <dbReference type="Proteomes" id="UP000197097"/>
    </source>
</evidence>
<evidence type="ECO:0000313" key="5">
    <source>
        <dbReference type="EMBL" id="OWQ95110.1"/>
    </source>
</evidence>
<accession>A0A2D0AMX7</accession>
<comment type="caution">
    <text evidence="5">The sequence shown here is derived from an EMBL/GenBank/DDBJ whole genome shotgun (WGS) entry which is preliminary data.</text>
</comment>
<dbReference type="InterPro" id="IPR054613">
    <property type="entry name" value="Peptidase_S78_dom"/>
</dbReference>
<dbReference type="AlphaFoldDB" id="A0A2D0AMX7"/>
<evidence type="ECO:0000256" key="2">
    <source>
        <dbReference type="ARBA" id="ARBA00022670"/>
    </source>
</evidence>
<keyword evidence="2" id="KW-0645">Protease</keyword>
<dbReference type="EMBL" id="NISJ01000008">
    <property type="protein sequence ID" value="OWQ95110.1"/>
    <property type="molecule type" value="Genomic_DNA"/>
</dbReference>
<dbReference type="RefSeq" id="WP_088473439.1">
    <property type="nucleotide sequence ID" value="NZ_NISJ01000008.1"/>
</dbReference>
<proteinExistence type="predicted"/>
<dbReference type="GO" id="GO:0006508">
    <property type="term" value="P:proteolysis"/>
    <property type="evidence" value="ECO:0007669"/>
    <property type="project" value="UniProtKB-KW"/>
</dbReference>
<keyword evidence="6" id="KW-1185">Reference proteome</keyword>
<reference evidence="5 6" key="1">
    <citation type="journal article" date="2002" name="Int. J. Syst. Evol. Microbiol.">
        <title>Sphingopyxis witflariensis sp. nov., isolated from activated sludge.</title>
        <authorList>
            <person name="Kampfer P."/>
            <person name="Witzenberger R."/>
            <person name="Denner E.B."/>
            <person name="Busse H.J."/>
            <person name="Neef A."/>
        </authorList>
    </citation>
    <scope>NUCLEOTIDE SEQUENCE [LARGE SCALE GENOMIC DNA]</scope>
    <source>
        <strain evidence="5 6">DSM 14551</strain>
    </source>
</reference>
<organism evidence="5 6">
    <name type="scientific">Sphingopyxis witflariensis</name>
    <dbReference type="NCBI Taxonomy" id="173675"/>
    <lineage>
        <taxon>Bacteria</taxon>
        <taxon>Pseudomonadati</taxon>
        <taxon>Pseudomonadota</taxon>
        <taxon>Alphaproteobacteria</taxon>
        <taxon>Sphingomonadales</taxon>
        <taxon>Sphingomonadaceae</taxon>
        <taxon>Sphingopyxis</taxon>
    </lineage>
</organism>
<evidence type="ECO:0000256" key="3">
    <source>
        <dbReference type="ARBA" id="ARBA00022801"/>
    </source>
</evidence>
<gene>
    <name evidence="5" type="ORF">CDQ91_14410</name>
</gene>
<dbReference type="OrthoDB" id="9804926at2"/>